<dbReference type="GO" id="GO:0008270">
    <property type="term" value="F:zinc ion binding"/>
    <property type="evidence" value="ECO:0007669"/>
    <property type="project" value="UniProtKB-KW"/>
</dbReference>
<keyword evidence="3" id="KW-0677">Repeat</keyword>
<evidence type="ECO:0000256" key="8">
    <source>
        <dbReference type="SAM" id="MobiDB-lite"/>
    </source>
</evidence>
<dbReference type="GO" id="GO:0000981">
    <property type="term" value="F:DNA-binding transcription factor activity, RNA polymerase II-specific"/>
    <property type="evidence" value="ECO:0007669"/>
    <property type="project" value="TreeGrafter"/>
</dbReference>
<feature type="region of interest" description="Disordered" evidence="8">
    <location>
        <begin position="250"/>
        <end position="272"/>
    </location>
</feature>
<dbReference type="PANTHER" id="PTHR24394:SF44">
    <property type="entry name" value="ZINC FINGER PROTEIN 271-LIKE"/>
    <property type="match status" value="1"/>
</dbReference>
<dbReference type="PROSITE" id="PS00028">
    <property type="entry name" value="ZINC_FINGER_C2H2_1"/>
    <property type="match status" value="2"/>
</dbReference>
<dbReference type="Pfam" id="PF00096">
    <property type="entry name" value="zf-C2H2"/>
    <property type="match status" value="2"/>
</dbReference>
<evidence type="ECO:0000256" key="5">
    <source>
        <dbReference type="ARBA" id="ARBA00022833"/>
    </source>
</evidence>
<dbReference type="STRING" id="1149755.A0A2J6RJY7"/>
<keyword evidence="11" id="KW-1185">Reference proteome</keyword>
<dbReference type="Proteomes" id="UP000235786">
    <property type="component" value="Unassembled WGS sequence"/>
</dbReference>
<feature type="region of interest" description="Disordered" evidence="8">
    <location>
        <begin position="37"/>
        <end position="62"/>
    </location>
</feature>
<dbReference type="InterPro" id="IPR013087">
    <property type="entry name" value="Znf_C2H2_type"/>
</dbReference>
<evidence type="ECO:0000313" key="10">
    <source>
        <dbReference type="EMBL" id="PMD38836.1"/>
    </source>
</evidence>
<keyword evidence="5" id="KW-0862">Zinc</keyword>
<comment type="subcellular location">
    <subcellularLocation>
        <location evidence="1">Nucleus</location>
    </subcellularLocation>
</comment>
<evidence type="ECO:0000256" key="3">
    <source>
        <dbReference type="ARBA" id="ARBA00022737"/>
    </source>
</evidence>
<dbReference type="AlphaFoldDB" id="A0A2J6RJY7"/>
<evidence type="ECO:0000256" key="6">
    <source>
        <dbReference type="ARBA" id="ARBA00023242"/>
    </source>
</evidence>
<proteinExistence type="predicted"/>
<evidence type="ECO:0000256" key="2">
    <source>
        <dbReference type="ARBA" id="ARBA00022723"/>
    </source>
</evidence>
<dbReference type="SMART" id="SM00355">
    <property type="entry name" value="ZnF_C2H2"/>
    <property type="match status" value="4"/>
</dbReference>
<accession>A0A2J6RJY7</accession>
<keyword evidence="6" id="KW-0539">Nucleus</keyword>
<evidence type="ECO:0000256" key="4">
    <source>
        <dbReference type="ARBA" id="ARBA00022771"/>
    </source>
</evidence>
<evidence type="ECO:0000259" key="9">
    <source>
        <dbReference type="PROSITE" id="PS50157"/>
    </source>
</evidence>
<dbReference type="PROSITE" id="PS50157">
    <property type="entry name" value="ZINC_FINGER_C2H2_2"/>
    <property type="match status" value="4"/>
</dbReference>
<sequence>MNSDPSSHATGWPASQNVGHAPALQHMRVCSIHTPEVTTNETQSASQPARKMKTPLPSSPVHKLQNAQLVRPANVMDIANLMNPVVDREVDMTMETDYQPEDSVPLTEAVSAPISQPFKEASISNTATLKQRLPCPRCGKSFGSSWGLQLHLDIFHPKLKPLKGTSISGAATPKQRLLCPRCSKTFASPSGVHYHIKSFHLELKPFNCKVIGYGKTFAQASHLTRHTNTVHLGLRSSPCPVCSKAFTSTGNRNKHMRSKICKSPSKEANAEE</sequence>
<keyword evidence="2" id="KW-0479">Metal-binding</keyword>
<keyword evidence="4 7" id="KW-0863">Zinc-finger</keyword>
<gene>
    <name evidence="10" type="ORF">L207DRAFT_584236</name>
</gene>
<dbReference type="PANTHER" id="PTHR24394">
    <property type="entry name" value="ZINC FINGER PROTEIN"/>
    <property type="match status" value="1"/>
</dbReference>
<dbReference type="SUPFAM" id="SSF57667">
    <property type="entry name" value="beta-beta-alpha zinc fingers"/>
    <property type="match status" value="2"/>
</dbReference>
<dbReference type="Gene3D" id="3.30.160.60">
    <property type="entry name" value="Classic Zinc Finger"/>
    <property type="match status" value="3"/>
</dbReference>
<feature type="compositionally biased region" description="Polar residues" evidence="8">
    <location>
        <begin position="37"/>
        <end position="47"/>
    </location>
</feature>
<dbReference type="OrthoDB" id="4748970at2759"/>
<organism evidence="10 11">
    <name type="scientific">Hyaloscypha variabilis (strain UAMH 11265 / GT02V1 / F)</name>
    <name type="common">Meliniomyces variabilis</name>
    <dbReference type="NCBI Taxonomy" id="1149755"/>
    <lineage>
        <taxon>Eukaryota</taxon>
        <taxon>Fungi</taxon>
        <taxon>Dikarya</taxon>
        <taxon>Ascomycota</taxon>
        <taxon>Pezizomycotina</taxon>
        <taxon>Leotiomycetes</taxon>
        <taxon>Helotiales</taxon>
        <taxon>Hyaloscyphaceae</taxon>
        <taxon>Hyaloscypha</taxon>
        <taxon>Hyaloscypha variabilis</taxon>
    </lineage>
</organism>
<feature type="domain" description="C2H2-type" evidence="9">
    <location>
        <begin position="206"/>
        <end position="236"/>
    </location>
</feature>
<feature type="domain" description="C2H2-type" evidence="9">
    <location>
        <begin position="177"/>
        <end position="205"/>
    </location>
</feature>
<protein>
    <recommendedName>
        <fullName evidence="9">C2H2-type domain-containing protein</fullName>
    </recommendedName>
</protein>
<name>A0A2J6RJY7_HYAVF</name>
<reference evidence="10 11" key="1">
    <citation type="submission" date="2016-04" db="EMBL/GenBank/DDBJ databases">
        <title>A degradative enzymes factory behind the ericoid mycorrhizal symbiosis.</title>
        <authorList>
            <consortium name="DOE Joint Genome Institute"/>
            <person name="Martino E."/>
            <person name="Morin E."/>
            <person name="Grelet G."/>
            <person name="Kuo A."/>
            <person name="Kohler A."/>
            <person name="Daghino S."/>
            <person name="Barry K."/>
            <person name="Choi C."/>
            <person name="Cichocki N."/>
            <person name="Clum A."/>
            <person name="Copeland A."/>
            <person name="Hainaut M."/>
            <person name="Haridas S."/>
            <person name="Labutti K."/>
            <person name="Lindquist E."/>
            <person name="Lipzen A."/>
            <person name="Khouja H.-R."/>
            <person name="Murat C."/>
            <person name="Ohm R."/>
            <person name="Olson A."/>
            <person name="Spatafora J."/>
            <person name="Veneault-Fourrey C."/>
            <person name="Henrissat B."/>
            <person name="Grigoriev I."/>
            <person name="Martin F."/>
            <person name="Perotto S."/>
        </authorList>
    </citation>
    <scope>NUCLEOTIDE SEQUENCE [LARGE SCALE GENOMIC DNA]</scope>
    <source>
        <strain evidence="10 11">F</strain>
    </source>
</reference>
<dbReference type="EMBL" id="KZ613947">
    <property type="protein sequence ID" value="PMD38836.1"/>
    <property type="molecule type" value="Genomic_DNA"/>
</dbReference>
<dbReference type="GO" id="GO:0005634">
    <property type="term" value="C:nucleus"/>
    <property type="evidence" value="ECO:0007669"/>
    <property type="project" value="UniProtKB-SubCell"/>
</dbReference>
<evidence type="ECO:0000256" key="7">
    <source>
        <dbReference type="PROSITE-ProRule" id="PRU00042"/>
    </source>
</evidence>
<feature type="domain" description="C2H2-type" evidence="9">
    <location>
        <begin position="237"/>
        <end position="264"/>
    </location>
</feature>
<dbReference type="InterPro" id="IPR036236">
    <property type="entry name" value="Znf_C2H2_sf"/>
</dbReference>
<evidence type="ECO:0000313" key="11">
    <source>
        <dbReference type="Proteomes" id="UP000235786"/>
    </source>
</evidence>
<evidence type="ECO:0000256" key="1">
    <source>
        <dbReference type="ARBA" id="ARBA00004123"/>
    </source>
</evidence>
<feature type="domain" description="C2H2-type" evidence="9">
    <location>
        <begin position="133"/>
        <end position="161"/>
    </location>
</feature>